<dbReference type="RefSeq" id="WP_320686032.1">
    <property type="nucleotide sequence ID" value="NZ_JAXBLV010000099.1"/>
</dbReference>
<dbReference type="PANTHER" id="PTHR43133:SF8">
    <property type="entry name" value="RNA POLYMERASE SIGMA FACTOR HI_1459-RELATED"/>
    <property type="match status" value="1"/>
</dbReference>
<dbReference type="InterPro" id="IPR036388">
    <property type="entry name" value="WH-like_DNA-bd_sf"/>
</dbReference>
<gene>
    <name evidence="6" type="ORF">R5W23_006446</name>
</gene>
<sequence length="204" mass="22585">MVEANTTAAVQCYLDELAGDTPAEPVVRALLGRAVRRLNQLCATLLYRHYPRLTRPPLNLQSNELLGAVVERLLKALREARPASVREFFALAAQHMRWELNDLARSLDEQPDMVAVDGLVPAPPGSDSGLSSECRRIIAVIDTLPPEEREVFDLVRLQGMPQVEAAAVLGVAPRTVKRRLDRGLLLLAERLSDLRPSDTRPETP</sequence>
<protein>
    <submittedName>
        <fullName evidence="6">Sigma-70 family RNA polymerase sigma factor</fullName>
    </submittedName>
</protein>
<name>A0ABU5EZK4_9BACT</name>
<dbReference type="EMBL" id="JAXBLV010000099">
    <property type="protein sequence ID" value="MDY3559228.1"/>
    <property type="molecule type" value="Genomic_DNA"/>
</dbReference>
<keyword evidence="7" id="KW-1185">Reference proteome</keyword>
<reference evidence="7" key="1">
    <citation type="journal article" date="2023" name="Mar. Drugs">
        <title>Gemmata algarum, a Novel Planctomycete Isolated from an Algal Mat, Displays Antimicrobial Activity.</title>
        <authorList>
            <person name="Kumar G."/>
            <person name="Kallscheuer N."/>
            <person name="Kashif M."/>
            <person name="Ahamad S."/>
            <person name="Jagadeeshwari U."/>
            <person name="Pannikurungottu S."/>
            <person name="Haufschild T."/>
            <person name="Kabuu M."/>
            <person name="Sasikala C."/>
            <person name="Jogler C."/>
            <person name="Ramana C."/>
        </authorList>
    </citation>
    <scope>NUCLEOTIDE SEQUENCE [LARGE SCALE GENOMIC DNA]</scope>
    <source>
        <strain evidence="7">JC673</strain>
    </source>
</reference>
<dbReference type="SUPFAM" id="SSF88659">
    <property type="entry name" value="Sigma3 and sigma4 domains of RNA polymerase sigma factors"/>
    <property type="match status" value="1"/>
</dbReference>
<dbReference type="InterPro" id="IPR014284">
    <property type="entry name" value="RNA_pol_sigma-70_dom"/>
</dbReference>
<evidence type="ECO:0000313" key="7">
    <source>
        <dbReference type="Proteomes" id="UP001272242"/>
    </source>
</evidence>
<proteinExistence type="predicted"/>
<keyword evidence="4" id="KW-0804">Transcription</keyword>
<evidence type="ECO:0000256" key="3">
    <source>
        <dbReference type="ARBA" id="ARBA00023125"/>
    </source>
</evidence>
<evidence type="ECO:0000256" key="1">
    <source>
        <dbReference type="ARBA" id="ARBA00023015"/>
    </source>
</evidence>
<comment type="caution">
    <text evidence="6">The sequence shown here is derived from an EMBL/GenBank/DDBJ whole genome shotgun (WGS) entry which is preliminary data.</text>
</comment>
<dbReference type="NCBIfam" id="TIGR02937">
    <property type="entry name" value="sigma70-ECF"/>
    <property type="match status" value="1"/>
</dbReference>
<dbReference type="Pfam" id="PF08281">
    <property type="entry name" value="Sigma70_r4_2"/>
    <property type="match status" value="1"/>
</dbReference>
<dbReference type="InterPro" id="IPR039425">
    <property type="entry name" value="RNA_pol_sigma-70-like"/>
</dbReference>
<accession>A0ABU5EZK4</accession>
<feature type="domain" description="RNA polymerase sigma factor 70 region 4 type 2" evidence="5">
    <location>
        <begin position="135"/>
        <end position="185"/>
    </location>
</feature>
<keyword evidence="3" id="KW-0238">DNA-binding</keyword>
<dbReference type="InterPro" id="IPR013324">
    <property type="entry name" value="RNA_pol_sigma_r3/r4-like"/>
</dbReference>
<dbReference type="InterPro" id="IPR013249">
    <property type="entry name" value="RNA_pol_sigma70_r4_t2"/>
</dbReference>
<evidence type="ECO:0000256" key="2">
    <source>
        <dbReference type="ARBA" id="ARBA00023082"/>
    </source>
</evidence>
<keyword evidence="1" id="KW-0805">Transcription regulation</keyword>
<dbReference type="Gene3D" id="1.10.10.10">
    <property type="entry name" value="Winged helix-like DNA-binding domain superfamily/Winged helix DNA-binding domain"/>
    <property type="match status" value="1"/>
</dbReference>
<evidence type="ECO:0000256" key="4">
    <source>
        <dbReference type="ARBA" id="ARBA00023163"/>
    </source>
</evidence>
<evidence type="ECO:0000313" key="6">
    <source>
        <dbReference type="EMBL" id="MDY3559228.1"/>
    </source>
</evidence>
<dbReference type="Proteomes" id="UP001272242">
    <property type="component" value="Unassembled WGS sequence"/>
</dbReference>
<dbReference type="PANTHER" id="PTHR43133">
    <property type="entry name" value="RNA POLYMERASE ECF-TYPE SIGMA FACTO"/>
    <property type="match status" value="1"/>
</dbReference>
<organism evidence="6 7">
    <name type="scientific">Gemmata algarum</name>
    <dbReference type="NCBI Taxonomy" id="2975278"/>
    <lineage>
        <taxon>Bacteria</taxon>
        <taxon>Pseudomonadati</taxon>
        <taxon>Planctomycetota</taxon>
        <taxon>Planctomycetia</taxon>
        <taxon>Gemmatales</taxon>
        <taxon>Gemmataceae</taxon>
        <taxon>Gemmata</taxon>
    </lineage>
</organism>
<evidence type="ECO:0000259" key="5">
    <source>
        <dbReference type="Pfam" id="PF08281"/>
    </source>
</evidence>
<keyword evidence="2" id="KW-0731">Sigma factor</keyword>